<reference evidence="3" key="1">
    <citation type="submission" date="2021-02" db="EMBL/GenBank/DDBJ databases">
        <authorList>
            <person name="Dougan E. K."/>
            <person name="Rhodes N."/>
            <person name="Thang M."/>
            <person name="Chan C."/>
        </authorList>
    </citation>
    <scope>NUCLEOTIDE SEQUENCE</scope>
</reference>
<feature type="region of interest" description="Disordered" evidence="1">
    <location>
        <begin position="360"/>
        <end position="384"/>
    </location>
</feature>
<dbReference type="InterPro" id="IPR012337">
    <property type="entry name" value="RNaseH-like_sf"/>
</dbReference>
<feature type="compositionally biased region" description="Low complexity" evidence="1">
    <location>
        <begin position="279"/>
        <end position="304"/>
    </location>
</feature>
<dbReference type="SUPFAM" id="SSF53098">
    <property type="entry name" value="Ribonuclease H-like"/>
    <property type="match status" value="1"/>
</dbReference>
<dbReference type="InterPro" id="IPR036397">
    <property type="entry name" value="RNaseH_sf"/>
</dbReference>
<dbReference type="EMBL" id="CAJNJA010059930">
    <property type="protein sequence ID" value="CAE7869060.1"/>
    <property type="molecule type" value="Genomic_DNA"/>
</dbReference>
<evidence type="ECO:0000256" key="1">
    <source>
        <dbReference type="SAM" id="MobiDB-lite"/>
    </source>
</evidence>
<comment type="caution">
    <text evidence="3">The sequence shown here is derived from an EMBL/GenBank/DDBJ whole genome shotgun (WGS) entry which is preliminary data.</text>
</comment>
<dbReference type="Pfam" id="PF07727">
    <property type="entry name" value="RVT_2"/>
    <property type="match status" value="1"/>
</dbReference>
<evidence type="ECO:0000313" key="3">
    <source>
        <dbReference type="EMBL" id="CAE7869060.1"/>
    </source>
</evidence>
<feature type="region of interest" description="Disordered" evidence="1">
    <location>
        <begin position="416"/>
        <end position="469"/>
    </location>
</feature>
<dbReference type="GO" id="GO:0015074">
    <property type="term" value="P:DNA integration"/>
    <property type="evidence" value="ECO:0007669"/>
    <property type="project" value="InterPro"/>
</dbReference>
<feature type="compositionally biased region" description="Basic and acidic residues" evidence="1">
    <location>
        <begin position="861"/>
        <end position="880"/>
    </location>
</feature>
<dbReference type="Gene3D" id="3.30.420.10">
    <property type="entry name" value="Ribonuclease H-like superfamily/Ribonuclease H"/>
    <property type="match status" value="1"/>
</dbReference>
<feature type="region of interest" description="Disordered" evidence="1">
    <location>
        <begin position="1350"/>
        <end position="1380"/>
    </location>
</feature>
<dbReference type="PROSITE" id="PS50994">
    <property type="entry name" value="INTEGRASE"/>
    <property type="match status" value="1"/>
</dbReference>
<dbReference type="Proteomes" id="UP000601435">
    <property type="component" value="Unassembled WGS sequence"/>
</dbReference>
<feature type="region of interest" description="Disordered" evidence="1">
    <location>
        <begin position="263"/>
        <end position="309"/>
    </location>
</feature>
<dbReference type="InterPro" id="IPR001584">
    <property type="entry name" value="Integrase_cat-core"/>
</dbReference>
<dbReference type="InterPro" id="IPR013103">
    <property type="entry name" value="RVT_2"/>
</dbReference>
<feature type="region of interest" description="Disordered" evidence="1">
    <location>
        <begin position="846"/>
        <end position="889"/>
    </location>
</feature>
<feature type="compositionally biased region" description="Gly residues" evidence="1">
    <location>
        <begin position="440"/>
        <end position="452"/>
    </location>
</feature>
<sequence>ATRDFMFFDDDLLDGQGGAEGADVSDVETLSLTGEGSGAASNDTVQTLEVSSAPRRKRGSRGGAASTPGGGGKDNQEKRWRSGAIPTAPSFDGDIEKDPYCLRHYRRKLKRWILITKEYLPPNEQALRALEQLRGEAELELEEVDDSKYDRKNGVEILLKDLEESFGERELFRQGGTIREFEQIGRLQGESVAAFIRRFRLLERKLKDNHVPAYPEQARVVKLLDGLRLDERSISAVLLAAGNQYNMSKVLEALRIQYPAGLSITGLPRPRHDPRPPRTRTTASSSRASLSSASTRSTATSRSSGSRRWRQWNTAWDHEEHDWPNEGGPEEVLETLPSMAEGDEEDVGDDPEAIVDLPEEEQYDYYDNDDPNVEETEAPGDWADEPQDDVLLAAAQALTVTSRKLAGLVQARGYYRSDSSKGKGKSKSKGKKGAHASKGKGSGAGKGHGGPSPKGHGSKGKGKIDRNSAVQQQRLQGSLCLGCGSADHWLRDCPNFTVQNAQLASASLPGLTLDPDGLVNTTWMVSSSGADGIKEATTHQTKPKEKKVSFRLPPLSDFEPKLHQSPSILLQYHEGQNSAYAIADTGCQRQVAGQAWHNLKVSEISPLQRLEYPDKCRFSFGPNKAVPSLGRFIYPASIAGIPFGISLSAVEAQAPALLSRRAFEILGAVPDVHKGSVYFRALKCSTQLWLSPCGHLAIRLDDWGDREFQWPPAQIPADLPDIVRHHMPPPPWLLRWRRLLKNIMNFVYYVNTMVLHYSMTALHGSLKDRVLSTFGTPCTARTLLTTTAALTAQSGLTSQEYMKKPENCSHPSGLRGYGAGGVKIKICDLCGSRWVVTPKGMVQATPKAAPQAKTPLNLPDKVTKELRKKKDDAGEARGSNDQDWNAAVDHEDMSNWVEPNMFDLEPHDHMEGSEGSQFDPNDLIPPEGYEEDYGEDRGAFRPKTGTLKRILGNERAIRSAWQVETSVYETRAQRARQMRRYYSDILEVYGGKAEITAQALRAGLRVLQPVDKVYGLSLDLKTDFAKLQDVITQHRPYLLVYEIPCTAWSSIQRLNYKPHELQSLQATQTTAIRQMVETIMKAARDYGGHFLLENPAHTDFWKQPDVLRLYELPDVQLRVGCMCRFGLKDKHGKLVKKPTAWMSDLPLILDQVALPCLCAGGTHGEVMGGSSKISQVYTPELAQAVVRGLCESLEADGDERFLQANYVDHETAVNHLCHDVGEFSIFFLDVNRHEDSWLPLLQEVDQQLQGKVRPDKVIPLNTPFGEQLKALVPWQLQRIQVCRTSVQRRLPLDVLQAGAQHRGAALWLSDGSVKVEAEAVATILSQSANKFASPVRAAIFFFGTAPETSLNKEQNARPEPAVRTQEAAEQPEDTSLLRPHEPGYRDITFPGAPSAPKWLLQVLRRVHTNLGHPSTATLVRHLSAAGASEIAVQCARRLRCEVCRRVQPPRQPRPAKPFNPQRFNDRLGLDVLWLKDIRGKVHGYLSQVDEATCYHVLNYLHDRSEEEVMRVLINGWMSFFGPPDAMVLDADGCFRGYRFETLQAQCATQVRYVPADAHYQLGRTERHGQSIRYIVQRLVSQFAPIGASELNVIVAMASFAKNNLLNRSGSSPAQWVFGRNHKLPGALLSSGGNVESCQLASDSQRLQRIEAIRAAAMCAFHQFEYDSALRSSLLRKPRPFRGPFYEGQRVAYFRQKNALDGEGSVEGYRQGTVVAVDQGQLWIRNSRGRLVSCSREQVRDVAGEEEWWAPSPSDLDLLKKSDQDLSEKHSLAFRAEDRPGPLQDQAALDALDAPPFAGGAATGAVGGATYAGSSDTTIFSEHSATKRFQNSLHHFQNSVHHFQNSVHHFQNSVHHFQNSVHHFQNSVHHFQNSWGPLQISYQDLQQELLLLECSRATAVNNIESWKGVMEREALNKFFSDEPNSATFAPVDNNNDYTANLASKNPTRDESTRGLQRLDVLHRHGRERVWQDGWDGSPSELQPFFCQTSYLSAAHKFGDHDENAPRPKRFLSEVWARRLLRAKDFRPEACHQLLDATNLMSVKRGCLEDKGRSGALALGLFSHGGFSGVTRCSNTHKQLSRYLLKYLRFHGMDGSVTSLYISRNTKAAAHRDCHNLKGSVNWIHQLGRYTGGELWVECRDQKNPPADATWKVLNGNRVYGFLIDAKDRTMCFDPELRHETQQFKGDRYSITAYASRSIVHADPELRRRLRDLGFLSKAKMDVYFAEMHDDGTEDEDEPVHEAYPLRAWQTPGEGEAAVMESSGDEGADGTKEPMSRVQKQALKKELPWQAMSAEEIPKFAQALVDEWAEWQKWSSCRLMCVLQWSSTNQVDLLNGDCQSAFLQGAPDDERPTSIFMRPPDDPVSKQAIPEWLQPDLLYKLSAPVYGQANAPRRWYIHVRKVLTELGWITHTLDPCLFLFVERIKGTDTVVAVLGLHVDDLILACLNGFKHHLDAVHESFTWSKAWESRDFVFVGRRIRQHPDHSITVDQASYVSEVPVTKTKLDPTELLSNHPELITEFRSGIGSLQWLASTTRGDISSDVSLLQRPPPELTVADLLEINAVLRYVKATNDAYYKIVSVPWNDMLLVAYGDSGFGNAPNGKSQGGLVVVATSKQALEGPREASLLEWRSYRHQRVLRSTLAAEAASLDKAEDYGNFLAAMLSEMHDASHQATMRAPQIEVVPVTDARSLWDAVHRLTTSFQEKRVEISIAALRQQCRNLRWVPTEMQMADAMTKRNRALRDQFREWMSSPIVTLVESRSPEDISLPGQANDPWRVSKGQ</sequence>
<keyword evidence="4" id="KW-1185">Reference proteome</keyword>
<protein>
    <submittedName>
        <fullName evidence="3">GIP protein</fullName>
    </submittedName>
</protein>
<feature type="compositionally biased region" description="Basic residues" evidence="1">
    <location>
        <begin position="422"/>
        <end position="438"/>
    </location>
</feature>
<evidence type="ECO:0000313" key="4">
    <source>
        <dbReference type="Proteomes" id="UP000601435"/>
    </source>
</evidence>
<dbReference type="GO" id="GO:0003676">
    <property type="term" value="F:nucleic acid binding"/>
    <property type="evidence" value="ECO:0007669"/>
    <property type="project" value="InterPro"/>
</dbReference>
<feature type="domain" description="Integrase catalytic" evidence="2">
    <location>
        <begin position="1453"/>
        <end position="1620"/>
    </location>
</feature>
<accession>A0A813AKR7</accession>
<evidence type="ECO:0000259" key="2">
    <source>
        <dbReference type="PROSITE" id="PS50994"/>
    </source>
</evidence>
<feature type="region of interest" description="Disordered" evidence="1">
    <location>
        <begin position="2758"/>
        <end position="2778"/>
    </location>
</feature>
<dbReference type="OrthoDB" id="413361at2759"/>
<name>A0A813AKR7_9DINO</name>
<organism evidence="3 4">
    <name type="scientific">Symbiodinium necroappetens</name>
    <dbReference type="NCBI Taxonomy" id="1628268"/>
    <lineage>
        <taxon>Eukaryota</taxon>
        <taxon>Sar</taxon>
        <taxon>Alveolata</taxon>
        <taxon>Dinophyceae</taxon>
        <taxon>Suessiales</taxon>
        <taxon>Symbiodiniaceae</taxon>
        <taxon>Symbiodinium</taxon>
    </lineage>
</organism>
<feature type="compositionally biased region" description="Polar residues" evidence="1">
    <location>
        <begin position="32"/>
        <end position="50"/>
    </location>
</feature>
<feature type="non-terminal residue" evidence="3">
    <location>
        <position position="2778"/>
    </location>
</feature>
<feature type="compositionally biased region" description="Low complexity" evidence="1">
    <location>
        <begin position="846"/>
        <end position="855"/>
    </location>
</feature>
<proteinExistence type="predicted"/>
<gene>
    <name evidence="3" type="primary">GIP</name>
    <name evidence="3" type="ORF">SNEC2469_LOCUS27991</name>
</gene>
<feature type="region of interest" description="Disordered" evidence="1">
    <location>
        <begin position="32"/>
        <end position="91"/>
    </location>
</feature>